<dbReference type="Proteomes" id="UP001482620">
    <property type="component" value="Unassembled WGS sequence"/>
</dbReference>
<protein>
    <submittedName>
        <fullName evidence="2">Uncharacterized protein</fullName>
    </submittedName>
</protein>
<name>A0ABV0TW87_9TELE</name>
<dbReference type="EMBL" id="JAHRIQ010046633">
    <property type="protein sequence ID" value="MEQ2235717.1"/>
    <property type="molecule type" value="Genomic_DNA"/>
</dbReference>
<sequence>MFRIYFFNPVTSRKDKKRKNAEGDRRHYFFSLLSLQLLFFYIISTFMFVCFCTHCDTSLESRDSAQGRVLEGTLLGEFSAVHAYLCLHHCKTEKQKTDDHGVIADMNNATTCSLFLTLLTLVLKPSQWM</sequence>
<accession>A0ABV0TW87</accession>
<reference evidence="2 3" key="1">
    <citation type="submission" date="2021-06" db="EMBL/GenBank/DDBJ databases">
        <authorList>
            <person name="Palmer J.M."/>
        </authorList>
    </citation>
    <scope>NUCLEOTIDE SEQUENCE [LARGE SCALE GENOMIC DNA]</scope>
    <source>
        <strain evidence="3">if_2019</strain>
        <tissue evidence="2">Muscle</tissue>
    </source>
</reference>
<comment type="caution">
    <text evidence="2">The sequence shown here is derived from an EMBL/GenBank/DDBJ whole genome shotgun (WGS) entry which is preliminary data.</text>
</comment>
<proteinExistence type="predicted"/>
<organism evidence="2 3">
    <name type="scientific">Ilyodon furcidens</name>
    <name type="common">goldbreast splitfin</name>
    <dbReference type="NCBI Taxonomy" id="33524"/>
    <lineage>
        <taxon>Eukaryota</taxon>
        <taxon>Metazoa</taxon>
        <taxon>Chordata</taxon>
        <taxon>Craniata</taxon>
        <taxon>Vertebrata</taxon>
        <taxon>Euteleostomi</taxon>
        <taxon>Actinopterygii</taxon>
        <taxon>Neopterygii</taxon>
        <taxon>Teleostei</taxon>
        <taxon>Neoteleostei</taxon>
        <taxon>Acanthomorphata</taxon>
        <taxon>Ovalentaria</taxon>
        <taxon>Atherinomorphae</taxon>
        <taxon>Cyprinodontiformes</taxon>
        <taxon>Goodeidae</taxon>
        <taxon>Ilyodon</taxon>
    </lineage>
</organism>
<keyword evidence="1" id="KW-0472">Membrane</keyword>
<gene>
    <name evidence="2" type="ORF">ILYODFUR_005109</name>
</gene>
<feature type="transmembrane region" description="Helical" evidence="1">
    <location>
        <begin position="28"/>
        <end position="49"/>
    </location>
</feature>
<evidence type="ECO:0000256" key="1">
    <source>
        <dbReference type="SAM" id="Phobius"/>
    </source>
</evidence>
<keyword evidence="1" id="KW-1133">Transmembrane helix</keyword>
<evidence type="ECO:0000313" key="3">
    <source>
        <dbReference type="Proteomes" id="UP001482620"/>
    </source>
</evidence>
<evidence type="ECO:0000313" key="2">
    <source>
        <dbReference type="EMBL" id="MEQ2235717.1"/>
    </source>
</evidence>
<keyword evidence="1" id="KW-0812">Transmembrane</keyword>
<keyword evidence="3" id="KW-1185">Reference proteome</keyword>